<dbReference type="AlphaFoldDB" id="A0A917FY30"/>
<keyword evidence="3" id="KW-1185">Reference proteome</keyword>
<dbReference type="Proteomes" id="UP000637643">
    <property type="component" value="Unassembled WGS sequence"/>
</dbReference>
<name>A0A917FY30_9BACL</name>
<dbReference type="EMBL" id="BMKR01000064">
    <property type="protein sequence ID" value="GGG13709.1"/>
    <property type="molecule type" value="Genomic_DNA"/>
</dbReference>
<reference evidence="2" key="2">
    <citation type="submission" date="2020-09" db="EMBL/GenBank/DDBJ databases">
        <authorList>
            <person name="Sun Q."/>
            <person name="Zhou Y."/>
        </authorList>
    </citation>
    <scope>NUCLEOTIDE SEQUENCE</scope>
    <source>
        <strain evidence="2">CGMCC 1.16134</strain>
    </source>
</reference>
<sequence length="324" mass="35390">MNEDQFQTTYKKAVDLMKPGEEMKQGLIDKLEQRQERKRKRKMIYIAASVVLAAGVGLATPKIWNQLSGPAAPGQVAQVNPGGSDAGTSASIVIPKMELPDMEAGVQADMIALVVYKGNIYTQSATRIDAADAAALRGDKLGRTTSGINEWSGKDEYIELSSNIGEADIYSVKEYDSDFLIMSYTEIDGQVYAELYEHTNGITVNSGADLFGKLNLEGRIASAQWESFDSWNNGLQKYSPLAGGEALDGFLTALQAAKPLAAEPLTEQGIYDSEDRKIIYLQLEDNARVELTLFGQGLVRYGNAPVFFEVESGAFQTLWDSMNP</sequence>
<feature type="transmembrane region" description="Helical" evidence="1">
    <location>
        <begin position="43"/>
        <end position="64"/>
    </location>
</feature>
<protein>
    <submittedName>
        <fullName evidence="2">Uncharacterized protein</fullName>
    </submittedName>
</protein>
<evidence type="ECO:0000256" key="1">
    <source>
        <dbReference type="SAM" id="Phobius"/>
    </source>
</evidence>
<proteinExistence type="predicted"/>
<keyword evidence="1" id="KW-1133">Transmembrane helix</keyword>
<dbReference type="RefSeq" id="WP_189032531.1">
    <property type="nucleotide sequence ID" value="NZ_BMKR01000064.1"/>
</dbReference>
<accession>A0A917FY30</accession>
<evidence type="ECO:0000313" key="2">
    <source>
        <dbReference type="EMBL" id="GGG13709.1"/>
    </source>
</evidence>
<organism evidence="2 3">
    <name type="scientific">Paenibacillus albidus</name>
    <dbReference type="NCBI Taxonomy" id="2041023"/>
    <lineage>
        <taxon>Bacteria</taxon>
        <taxon>Bacillati</taxon>
        <taxon>Bacillota</taxon>
        <taxon>Bacilli</taxon>
        <taxon>Bacillales</taxon>
        <taxon>Paenibacillaceae</taxon>
        <taxon>Paenibacillus</taxon>
    </lineage>
</organism>
<reference evidence="2" key="1">
    <citation type="journal article" date="2014" name="Int. J. Syst. Evol. Microbiol.">
        <title>Complete genome sequence of Corynebacterium casei LMG S-19264T (=DSM 44701T), isolated from a smear-ripened cheese.</title>
        <authorList>
            <consortium name="US DOE Joint Genome Institute (JGI-PGF)"/>
            <person name="Walter F."/>
            <person name="Albersmeier A."/>
            <person name="Kalinowski J."/>
            <person name="Ruckert C."/>
        </authorList>
    </citation>
    <scope>NUCLEOTIDE SEQUENCE</scope>
    <source>
        <strain evidence="2">CGMCC 1.16134</strain>
    </source>
</reference>
<keyword evidence="1" id="KW-0812">Transmembrane</keyword>
<evidence type="ECO:0000313" key="3">
    <source>
        <dbReference type="Proteomes" id="UP000637643"/>
    </source>
</evidence>
<gene>
    <name evidence="2" type="ORF">GCM10010912_67650</name>
</gene>
<comment type="caution">
    <text evidence="2">The sequence shown here is derived from an EMBL/GenBank/DDBJ whole genome shotgun (WGS) entry which is preliminary data.</text>
</comment>
<keyword evidence="1" id="KW-0472">Membrane</keyword>